<organism evidence="12">
    <name type="scientific">freshwater metagenome</name>
    <dbReference type="NCBI Taxonomy" id="449393"/>
    <lineage>
        <taxon>unclassified sequences</taxon>
        <taxon>metagenomes</taxon>
        <taxon>ecological metagenomes</taxon>
    </lineage>
</organism>
<proteinExistence type="inferred from homology"/>
<name>A0A6J7HC87_9ZZZZ</name>
<accession>A0A6J7HC87</accession>
<evidence type="ECO:0000256" key="7">
    <source>
        <dbReference type="ARBA" id="ARBA00022801"/>
    </source>
</evidence>
<comment type="similarity">
    <text evidence="2">Belongs to the UppP family.</text>
</comment>
<dbReference type="EMBL" id="CAFBMX010000001">
    <property type="protein sequence ID" value="CAB4914125.1"/>
    <property type="molecule type" value="Genomic_DNA"/>
</dbReference>
<evidence type="ECO:0000256" key="2">
    <source>
        <dbReference type="ARBA" id="ARBA00010621"/>
    </source>
</evidence>
<dbReference type="Pfam" id="PF02673">
    <property type="entry name" value="BacA"/>
    <property type="match status" value="1"/>
</dbReference>
<keyword evidence="7" id="KW-0378">Hydrolase</keyword>
<evidence type="ECO:0000256" key="8">
    <source>
        <dbReference type="ARBA" id="ARBA00022989"/>
    </source>
</evidence>
<comment type="subcellular location">
    <subcellularLocation>
        <location evidence="1">Cell membrane</location>
        <topology evidence="1">Multi-pass membrane protein</topology>
    </subcellularLocation>
</comment>
<keyword evidence="9" id="KW-0472">Membrane</keyword>
<evidence type="ECO:0000256" key="3">
    <source>
        <dbReference type="ARBA" id="ARBA00012374"/>
    </source>
</evidence>
<dbReference type="PANTHER" id="PTHR30622">
    <property type="entry name" value="UNDECAPRENYL-DIPHOSPHATASE"/>
    <property type="match status" value="1"/>
</dbReference>
<protein>
    <recommendedName>
        <fullName evidence="4">Undecaprenyl-diphosphatase</fullName>
        <ecNumber evidence="3">3.6.1.27</ecNumber>
    </recommendedName>
    <alternativeName>
        <fullName evidence="10">Undecaprenyl pyrophosphate phosphatase</fullName>
    </alternativeName>
</protein>
<dbReference type="InterPro" id="IPR003824">
    <property type="entry name" value="UppP"/>
</dbReference>
<keyword evidence="5" id="KW-1003">Cell membrane</keyword>
<evidence type="ECO:0000313" key="12">
    <source>
        <dbReference type="EMBL" id="CAB4914125.1"/>
    </source>
</evidence>
<evidence type="ECO:0000256" key="6">
    <source>
        <dbReference type="ARBA" id="ARBA00022692"/>
    </source>
</evidence>
<gene>
    <name evidence="12" type="ORF">UFOPK3674_00117</name>
</gene>
<dbReference type="GO" id="GO:0050380">
    <property type="term" value="F:undecaprenyl-diphosphatase activity"/>
    <property type="evidence" value="ECO:0007669"/>
    <property type="project" value="UniProtKB-EC"/>
</dbReference>
<evidence type="ECO:0000256" key="4">
    <source>
        <dbReference type="ARBA" id="ARBA00021581"/>
    </source>
</evidence>
<evidence type="ECO:0000256" key="9">
    <source>
        <dbReference type="ARBA" id="ARBA00023136"/>
    </source>
</evidence>
<keyword evidence="8" id="KW-1133">Transmembrane helix</keyword>
<reference evidence="12" key="1">
    <citation type="submission" date="2020-05" db="EMBL/GenBank/DDBJ databases">
        <authorList>
            <person name="Chiriac C."/>
            <person name="Salcher M."/>
            <person name="Ghai R."/>
            <person name="Kavagutti S V."/>
        </authorList>
    </citation>
    <scope>NUCLEOTIDE SEQUENCE</scope>
</reference>
<evidence type="ECO:0000256" key="11">
    <source>
        <dbReference type="ARBA" id="ARBA00047594"/>
    </source>
</evidence>
<dbReference type="AlphaFoldDB" id="A0A6J7HC87"/>
<dbReference type="PANTHER" id="PTHR30622:SF4">
    <property type="entry name" value="UNDECAPRENYL-DIPHOSPHATASE"/>
    <property type="match status" value="1"/>
</dbReference>
<evidence type="ECO:0000256" key="1">
    <source>
        <dbReference type="ARBA" id="ARBA00004651"/>
    </source>
</evidence>
<evidence type="ECO:0000256" key="5">
    <source>
        <dbReference type="ARBA" id="ARBA00022475"/>
    </source>
</evidence>
<keyword evidence="6" id="KW-0812">Transmembrane</keyword>
<evidence type="ECO:0000256" key="10">
    <source>
        <dbReference type="ARBA" id="ARBA00032707"/>
    </source>
</evidence>
<dbReference type="EC" id="3.6.1.27" evidence="3"/>
<sequence>MRPPADALPVRHALALGLLHGPAELLPISSSGHTTLVPWLLGWPYPQLDGELRKSFEVALHAGTALGLLLALRGEVGEATRALDRRRLTLLVGSFLPPAIAGLAGERVIEQRLGTPRTIALGLAAGGAIMALADAVGPRTRMRDEAGAVDALALGLAQAGALIPGLSRGGMTLAAGRLRGFTRPEASALSRHVALPVIAGASVLKGVRLARRGLPPGMGGRLALGAGASFVSTLAAARFVPVERVGALWPYAAYRGALATVTLARLRGSRP</sequence>
<dbReference type="GO" id="GO:0005886">
    <property type="term" value="C:plasma membrane"/>
    <property type="evidence" value="ECO:0007669"/>
    <property type="project" value="UniProtKB-SubCell"/>
</dbReference>
<comment type="catalytic activity">
    <reaction evidence="11">
        <text>di-trans,octa-cis-undecaprenyl diphosphate + H2O = di-trans,octa-cis-undecaprenyl phosphate + phosphate + H(+)</text>
        <dbReference type="Rhea" id="RHEA:28094"/>
        <dbReference type="ChEBI" id="CHEBI:15377"/>
        <dbReference type="ChEBI" id="CHEBI:15378"/>
        <dbReference type="ChEBI" id="CHEBI:43474"/>
        <dbReference type="ChEBI" id="CHEBI:58405"/>
        <dbReference type="ChEBI" id="CHEBI:60392"/>
        <dbReference type="EC" id="3.6.1.27"/>
    </reaction>
</comment>